<evidence type="ECO:0000256" key="7">
    <source>
        <dbReference type="RuleBase" id="RU000320"/>
    </source>
</evidence>
<feature type="transmembrane region" description="Helical" evidence="8">
    <location>
        <begin position="384"/>
        <end position="409"/>
    </location>
</feature>
<dbReference type="PRINTS" id="PR01434">
    <property type="entry name" value="NADHDHGNASE5"/>
</dbReference>
<comment type="similarity">
    <text evidence="2">Belongs to the CPA3 antiporters (TC 2.A.63) subunit D family.</text>
</comment>
<feature type="transmembrane region" description="Helical" evidence="8">
    <location>
        <begin position="415"/>
        <end position="441"/>
    </location>
</feature>
<dbReference type="EMBL" id="DTMZ01000142">
    <property type="protein sequence ID" value="HGD13611.1"/>
    <property type="molecule type" value="Genomic_DNA"/>
</dbReference>
<comment type="caution">
    <text evidence="11">The sequence shown here is derived from an EMBL/GenBank/DDBJ whole genome shotgun (WGS) entry which is preliminary data.</text>
</comment>
<dbReference type="PANTHER" id="PTHR42703">
    <property type="entry name" value="NADH DEHYDROGENASE"/>
    <property type="match status" value="1"/>
</dbReference>
<organism evidence="11">
    <name type="scientific">candidate division WOR-3 bacterium</name>
    <dbReference type="NCBI Taxonomy" id="2052148"/>
    <lineage>
        <taxon>Bacteria</taxon>
        <taxon>Bacteria division WOR-3</taxon>
    </lineage>
</organism>
<keyword evidence="3" id="KW-1003">Cell membrane</keyword>
<dbReference type="InterPro" id="IPR050586">
    <property type="entry name" value="CPA3_Na-H_Antiporter_D"/>
</dbReference>
<feature type="domain" description="NADH-Ubiquinone oxidoreductase (complex I) chain 5 N-terminal" evidence="10">
    <location>
        <begin position="73"/>
        <end position="115"/>
    </location>
</feature>
<evidence type="ECO:0000256" key="8">
    <source>
        <dbReference type="SAM" id="Phobius"/>
    </source>
</evidence>
<protein>
    <submittedName>
        <fullName evidence="11">NADH/ubiquinone/plastoquinone (Complex I)</fullName>
    </submittedName>
</protein>
<feature type="transmembrane region" description="Helical" evidence="8">
    <location>
        <begin position="114"/>
        <end position="131"/>
    </location>
</feature>
<gene>
    <name evidence="11" type="ORF">ENX16_06000</name>
</gene>
<evidence type="ECO:0000256" key="3">
    <source>
        <dbReference type="ARBA" id="ARBA00022475"/>
    </source>
</evidence>
<reference evidence="11" key="1">
    <citation type="journal article" date="2020" name="mSystems">
        <title>Genome- and Community-Level Interaction Insights into Carbon Utilization and Element Cycling Functions of Hydrothermarchaeota in Hydrothermal Sediment.</title>
        <authorList>
            <person name="Zhou Z."/>
            <person name="Liu Y."/>
            <person name="Xu W."/>
            <person name="Pan J."/>
            <person name="Luo Z.H."/>
            <person name="Li M."/>
        </authorList>
    </citation>
    <scope>NUCLEOTIDE SEQUENCE [LARGE SCALE GENOMIC DNA]</scope>
    <source>
        <strain evidence="11">SpSt-914</strain>
    </source>
</reference>
<feature type="transmembrane region" description="Helical" evidence="8">
    <location>
        <begin position="453"/>
        <end position="475"/>
    </location>
</feature>
<dbReference type="AlphaFoldDB" id="A0A7V3PU84"/>
<keyword evidence="5 8" id="KW-1133">Transmembrane helix</keyword>
<evidence type="ECO:0000256" key="5">
    <source>
        <dbReference type="ARBA" id="ARBA00022989"/>
    </source>
</evidence>
<feature type="transmembrane region" description="Helical" evidence="8">
    <location>
        <begin position="167"/>
        <end position="189"/>
    </location>
</feature>
<dbReference type="GO" id="GO:0005886">
    <property type="term" value="C:plasma membrane"/>
    <property type="evidence" value="ECO:0007669"/>
    <property type="project" value="UniProtKB-SubCell"/>
</dbReference>
<feature type="transmembrane region" description="Helical" evidence="8">
    <location>
        <begin position="209"/>
        <end position="227"/>
    </location>
</feature>
<proteinExistence type="inferred from homology"/>
<feature type="transmembrane region" description="Helical" evidence="8">
    <location>
        <begin position="308"/>
        <end position="330"/>
    </location>
</feature>
<name>A0A7V3PU84_UNCW3</name>
<feature type="transmembrane region" description="Helical" evidence="8">
    <location>
        <begin position="35"/>
        <end position="55"/>
    </location>
</feature>
<dbReference type="Pfam" id="PF00361">
    <property type="entry name" value="Proton_antipo_M"/>
    <property type="match status" value="1"/>
</dbReference>
<feature type="domain" description="NADH:quinone oxidoreductase/Mrp antiporter transmembrane" evidence="9">
    <location>
        <begin position="131"/>
        <end position="422"/>
    </location>
</feature>
<keyword evidence="4 7" id="KW-0812">Transmembrane</keyword>
<sequence length="503" mass="54245">MMMEGRILPLFVAAPLAGAFLVPLLSKLWSRFSDIIANITTALLLGISIYSWLILNAGGMPLHYWVGGWRIIGIAMWFDALTALIIFIINTVAFCVTIYSIRYLDRYTSGRWKFFTLLLLLIAGLNGLAISGDLFNMFVFIEISSIASYALVAFGTEEEEVEAAFKYMVLGEVGGAILLFGIALIYARASTLNLAHLSQVLAGMGRTPFYWFVIGTLLIGFAIKMGMEPFHAWLADAHFSAPAPISAMLSGVFIKVTGVYAMCRLMFNVFGVSRAETPAFFNLLIAFGAVSMVLGGLLAYTQTDYKRLLAYSSISQIGYILVALGIGNFWGIAGALFHILAHALGKGTLFLASGAVERQTGTRNLEELKGLEGSMPATTWSHTLAAFSMAGIPPFAGFFSKLFIIIGAITAKMYWLAFLAALFSAVTLGYLTKVVNLAFFARKDEPRTGAKEAPALMVLATMLLVVLALLTGLGFKGVLGNLVGPAAKVLLNGLEYARLVLGG</sequence>
<evidence type="ECO:0000259" key="9">
    <source>
        <dbReference type="Pfam" id="PF00361"/>
    </source>
</evidence>
<evidence type="ECO:0000313" key="11">
    <source>
        <dbReference type="EMBL" id="HGD13611.1"/>
    </source>
</evidence>
<evidence type="ECO:0000256" key="4">
    <source>
        <dbReference type="ARBA" id="ARBA00022692"/>
    </source>
</evidence>
<keyword evidence="11" id="KW-0830">Ubiquinone</keyword>
<keyword evidence="6 8" id="KW-0472">Membrane</keyword>
<evidence type="ECO:0000256" key="1">
    <source>
        <dbReference type="ARBA" id="ARBA00004651"/>
    </source>
</evidence>
<evidence type="ECO:0000256" key="6">
    <source>
        <dbReference type="ARBA" id="ARBA00023136"/>
    </source>
</evidence>
<accession>A0A7V3PU84</accession>
<feature type="transmembrane region" description="Helical" evidence="8">
    <location>
        <begin position="62"/>
        <end position="78"/>
    </location>
</feature>
<dbReference type="InterPro" id="IPR001516">
    <property type="entry name" value="Proton_antipo_N"/>
</dbReference>
<feature type="transmembrane region" description="Helical" evidence="8">
    <location>
        <begin position="279"/>
        <end position="301"/>
    </location>
</feature>
<dbReference type="InterPro" id="IPR001750">
    <property type="entry name" value="ND/Mrp_TM"/>
</dbReference>
<dbReference type="PANTHER" id="PTHR42703:SF1">
    <property type="entry name" value="NA(+)_H(+) ANTIPORTER SUBUNIT D1"/>
    <property type="match status" value="1"/>
</dbReference>
<dbReference type="Pfam" id="PF00662">
    <property type="entry name" value="Proton_antipo_N"/>
    <property type="match status" value="1"/>
</dbReference>
<comment type="subcellular location">
    <subcellularLocation>
        <location evidence="1">Cell membrane</location>
        <topology evidence="1">Multi-pass membrane protein</topology>
    </subcellularLocation>
    <subcellularLocation>
        <location evidence="7">Membrane</location>
        <topology evidence="7">Multi-pass membrane protein</topology>
    </subcellularLocation>
</comment>
<evidence type="ECO:0000259" key="10">
    <source>
        <dbReference type="Pfam" id="PF00662"/>
    </source>
</evidence>
<feature type="transmembrane region" description="Helical" evidence="8">
    <location>
        <begin position="84"/>
        <end position="102"/>
    </location>
</feature>
<evidence type="ECO:0000256" key="2">
    <source>
        <dbReference type="ARBA" id="ARBA00005346"/>
    </source>
</evidence>
<feature type="transmembrane region" description="Helical" evidence="8">
    <location>
        <begin position="247"/>
        <end position="267"/>
    </location>
</feature>